<organism evidence="2">
    <name type="scientific">Homalodisca liturata</name>
    <dbReference type="NCBI Taxonomy" id="320908"/>
    <lineage>
        <taxon>Eukaryota</taxon>
        <taxon>Metazoa</taxon>
        <taxon>Ecdysozoa</taxon>
        <taxon>Arthropoda</taxon>
        <taxon>Hexapoda</taxon>
        <taxon>Insecta</taxon>
        <taxon>Pterygota</taxon>
        <taxon>Neoptera</taxon>
        <taxon>Paraneoptera</taxon>
        <taxon>Hemiptera</taxon>
        <taxon>Auchenorrhyncha</taxon>
        <taxon>Membracoidea</taxon>
        <taxon>Cicadellidae</taxon>
        <taxon>Cicadellinae</taxon>
        <taxon>Proconiini</taxon>
        <taxon>Homalodisca</taxon>
    </lineage>
</organism>
<dbReference type="EMBL" id="GECU01003991">
    <property type="protein sequence ID" value="JAT03716.1"/>
    <property type="molecule type" value="Transcribed_RNA"/>
</dbReference>
<feature type="signal peptide" evidence="1">
    <location>
        <begin position="1"/>
        <end position="21"/>
    </location>
</feature>
<reference evidence="2" key="1">
    <citation type="submission" date="2015-11" db="EMBL/GenBank/DDBJ databases">
        <title>De novo transcriptome assembly of four potential Pierce s Disease insect vectors from Arizona vineyards.</title>
        <authorList>
            <person name="Tassone E.E."/>
        </authorList>
    </citation>
    <scope>NUCLEOTIDE SEQUENCE</scope>
</reference>
<keyword evidence="1" id="KW-0732">Signal</keyword>
<accession>A0A1B6JWY0</accession>
<feature type="non-terminal residue" evidence="2">
    <location>
        <position position="1"/>
    </location>
</feature>
<dbReference type="AlphaFoldDB" id="A0A1B6JWY0"/>
<proteinExistence type="predicted"/>
<evidence type="ECO:0000256" key="1">
    <source>
        <dbReference type="SAM" id="SignalP"/>
    </source>
</evidence>
<gene>
    <name evidence="2" type="ORF">g.3244</name>
</gene>
<evidence type="ECO:0000313" key="2">
    <source>
        <dbReference type="EMBL" id="JAT03716.1"/>
    </source>
</evidence>
<protein>
    <submittedName>
        <fullName evidence="2">Uncharacterized protein</fullName>
    </submittedName>
</protein>
<sequence>TMLYISATLLRLLLLTIPCHAHILYADEVSETRNELGLYRNLEEVLNVFKRDESNISKEILESFQQKCLYMEDPVLPMGKRKPFIVVEGNQKSSKHSIALKLANLLDGRYITRLAPCLRRFSSKLLGSSPLMQPFHFLSLYASAFEARVQMTLNRAVVISGYWTEQLSSAISRSFQAGALPPVSADFFRYPDDLMQPDLHVFLSFSEALYTTTPAQPVYYKIDNVRRQFSLKKRKLELYRHLQSELPILIHELQRVSNHVTASQLVEQIRANLSGTRDVHQGRSIDY</sequence>
<name>A0A1B6JWY0_9HEMI</name>
<feature type="chain" id="PRO_5008586093" evidence="1">
    <location>
        <begin position="22"/>
        <end position="287"/>
    </location>
</feature>